<dbReference type="EMBL" id="JARIHO010000015">
    <property type="protein sequence ID" value="KAJ7350058.1"/>
    <property type="molecule type" value="Genomic_DNA"/>
</dbReference>
<proteinExistence type="predicted"/>
<evidence type="ECO:0000313" key="3">
    <source>
        <dbReference type="Proteomes" id="UP001218218"/>
    </source>
</evidence>
<name>A0AAD7A6R0_9AGAR</name>
<dbReference type="Proteomes" id="UP001218218">
    <property type="component" value="Unassembled WGS sequence"/>
</dbReference>
<comment type="caution">
    <text evidence="2">The sequence shown here is derived from an EMBL/GenBank/DDBJ whole genome shotgun (WGS) entry which is preliminary data.</text>
</comment>
<accession>A0AAD7A6R0</accession>
<evidence type="ECO:0008006" key="4">
    <source>
        <dbReference type="Google" id="ProtNLM"/>
    </source>
</evidence>
<sequence>MTDDASKAAALRTVQNFVAALSNNPPLESEAQSYVLPSSFALLSHPTANEFRQTRLAQMVSNTSAKITRTLEAGASSVEEVLVAPGPDIWVHSDLAAVWAGYSVRVDGVERARGVNAVSLLNVPGEGWKISGTADTQWMPDAPPPPADNDEDEDEAEHILSPILPGGGATHSRPPAVRIFETFPELVERVKRIMEAAPPGTVFEEPIFDVQTRRIGELGFVWAPFITTMDGVLRSRGVNVFTLLKMEGKWVITGIQDTAT</sequence>
<feature type="region of interest" description="Disordered" evidence="1">
    <location>
        <begin position="134"/>
        <end position="155"/>
    </location>
</feature>
<reference evidence="2" key="1">
    <citation type="submission" date="2023-03" db="EMBL/GenBank/DDBJ databases">
        <title>Massive genome expansion in bonnet fungi (Mycena s.s.) driven by repeated elements and novel gene families across ecological guilds.</title>
        <authorList>
            <consortium name="Lawrence Berkeley National Laboratory"/>
            <person name="Harder C.B."/>
            <person name="Miyauchi S."/>
            <person name="Viragh M."/>
            <person name="Kuo A."/>
            <person name="Thoen E."/>
            <person name="Andreopoulos B."/>
            <person name="Lu D."/>
            <person name="Skrede I."/>
            <person name="Drula E."/>
            <person name="Henrissat B."/>
            <person name="Morin E."/>
            <person name="Kohler A."/>
            <person name="Barry K."/>
            <person name="LaButti K."/>
            <person name="Morin E."/>
            <person name="Salamov A."/>
            <person name="Lipzen A."/>
            <person name="Mereny Z."/>
            <person name="Hegedus B."/>
            <person name="Baldrian P."/>
            <person name="Stursova M."/>
            <person name="Weitz H."/>
            <person name="Taylor A."/>
            <person name="Grigoriev I.V."/>
            <person name="Nagy L.G."/>
            <person name="Martin F."/>
            <person name="Kauserud H."/>
        </authorList>
    </citation>
    <scope>NUCLEOTIDE SEQUENCE</scope>
    <source>
        <strain evidence="2">CBHHK002</strain>
    </source>
</reference>
<keyword evidence="3" id="KW-1185">Reference proteome</keyword>
<dbReference type="AlphaFoldDB" id="A0AAD7A6R0"/>
<gene>
    <name evidence="2" type="ORF">DFH08DRAFT_958983</name>
</gene>
<evidence type="ECO:0000313" key="2">
    <source>
        <dbReference type="EMBL" id="KAJ7350058.1"/>
    </source>
</evidence>
<evidence type="ECO:0000256" key="1">
    <source>
        <dbReference type="SAM" id="MobiDB-lite"/>
    </source>
</evidence>
<organism evidence="2 3">
    <name type="scientific">Mycena albidolilacea</name>
    <dbReference type="NCBI Taxonomy" id="1033008"/>
    <lineage>
        <taxon>Eukaryota</taxon>
        <taxon>Fungi</taxon>
        <taxon>Dikarya</taxon>
        <taxon>Basidiomycota</taxon>
        <taxon>Agaricomycotina</taxon>
        <taxon>Agaricomycetes</taxon>
        <taxon>Agaricomycetidae</taxon>
        <taxon>Agaricales</taxon>
        <taxon>Marasmiineae</taxon>
        <taxon>Mycenaceae</taxon>
        <taxon>Mycena</taxon>
    </lineage>
</organism>
<protein>
    <recommendedName>
        <fullName evidence="4">SnoaL-like domain-containing protein</fullName>
    </recommendedName>
</protein>